<evidence type="ECO:0000256" key="1">
    <source>
        <dbReference type="SAM" id="MobiDB-lite"/>
    </source>
</evidence>
<accession>A0A814PQZ4</accession>
<feature type="compositionally biased region" description="Acidic residues" evidence="1">
    <location>
        <begin position="72"/>
        <end position="84"/>
    </location>
</feature>
<keyword evidence="3" id="KW-1185">Reference proteome</keyword>
<dbReference type="AlphaFoldDB" id="A0A814PQZ4"/>
<feature type="compositionally biased region" description="Acidic residues" evidence="1">
    <location>
        <begin position="20"/>
        <end position="30"/>
    </location>
</feature>
<evidence type="ECO:0000313" key="3">
    <source>
        <dbReference type="Proteomes" id="UP000663879"/>
    </source>
</evidence>
<dbReference type="EMBL" id="CAJNOC010008066">
    <property type="protein sequence ID" value="CAF1109346.1"/>
    <property type="molecule type" value="Genomic_DNA"/>
</dbReference>
<gene>
    <name evidence="2" type="ORF">OXX778_LOCUS21548</name>
</gene>
<feature type="region of interest" description="Disordered" evidence="1">
    <location>
        <begin position="1"/>
        <end position="84"/>
    </location>
</feature>
<evidence type="ECO:0000313" key="2">
    <source>
        <dbReference type="EMBL" id="CAF1109346.1"/>
    </source>
</evidence>
<name>A0A814PQZ4_9BILA</name>
<dbReference type="Proteomes" id="UP000663879">
    <property type="component" value="Unassembled WGS sequence"/>
</dbReference>
<protein>
    <submittedName>
        <fullName evidence="2">Uncharacterized protein</fullName>
    </submittedName>
</protein>
<sequence>MTRLLPSEPILKIDSNLSNEENDEDTESEIEFPKKKKTIIQRKGSPGVSDSKRKKIDEAENDTTECQKNGQEDGDDDAEDFDLL</sequence>
<organism evidence="2 3">
    <name type="scientific">Brachionus calyciflorus</name>
    <dbReference type="NCBI Taxonomy" id="104777"/>
    <lineage>
        <taxon>Eukaryota</taxon>
        <taxon>Metazoa</taxon>
        <taxon>Spiralia</taxon>
        <taxon>Gnathifera</taxon>
        <taxon>Rotifera</taxon>
        <taxon>Eurotatoria</taxon>
        <taxon>Monogononta</taxon>
        <taxon>Pseudotrocha</taxon>
        <taxon>Ploima</taxon>
        <taxon>Brachionidae</taxon>
        <taxon>Brachionus</taxon>
    </lineage>
</organism>
<comment type="caution">
    <text evidence="2">The sequence shown here is derived from an EMBL/GenBank/DDBJ whole genome shotgun (WGS) entry which is preliminary data.</text>
</comment>
<reference evidence="2" key="1">
    <citation type="submission" date="2021-02" db="EMBL/GenBank/DDBJ databases">
        <authorList>
            <person name="Nowell W R."/>
        </authorList>
    </citation>
    <scope>NUCLEOTIDE SEQUENCE</scope>
    <source>
        <strain evidence="2">Ploen Becks lab</strain>
    </source>
</reference>
<proteinExistence type="predicted"/>